<reference evidence="2 3" key="1">
    <citation type="submission" date="2016-08" db="EMBL/GenBank/DDBJ databases">
        <authorList>
            <person name="Seilhamer J.J."/>
        </authorList>
    </citation>
    <scope>NUCLEOTIDE SEQUENCE [LARGE SCALE GENOMIC DNA]</scope>
    <source>
        <strain evidence="2 3">CCBAU 10071</strain>
    </source>
</reference>
<evidence type="ECO:0000313" key="2">
    <source>
        <dbReference type="EMBL" id="SCB50115.1"/>
    </source>
</evidence>
<evidence type="ECO:0000256" key="1">
    <source>
        <dbReference type="SAM" id="MobiDB-lite"/>
    </source>
</evidence>
<protein>
    <submittedName>
        <fullName evidence="2">Uncharacterized protein</fullName>
    </submittedName>
</protein>
<sequence length="56" mass="6160">MKKPRSDDRGTFAGTGNNCRGILSFRSGPQDRNDSRETYVADAAAGWKTKPKPSMQ</sequence>
<dbReference type="EMBL" id="FMAE01000012">
    <property type="protein sequence ID" value="SCB50115.1"/>
    <property type="molecule type" value="Genomic_DNA"/>
</dbReference>
<feature type="region of interest" description="Disordered" evidence="1">
    <location>
        <begin position="1"/>
        <end position="56"/>
    </location>
</feature>
<feature type="compositionally biased region" description="Basic and acidic residues" evidence="1">
    <location>
        <begin position="29"/>
        <end position="39"/>
    </location>
</feature>
<feature type="compositionally biased region" description="Basic and acidic residues" evidence="1">
    <location>
        <begin position="1"/>
        <end position="10"/>
    </location>
</feature>
<name>A0A1C3XD97_9BRAD</name>
<organism evidence="2 3">
    <name type="scientific">Bradyrhizobium yuanmingense</name>
    <dbReference type="NCBI Taxonomy" id="108015"/>
    <lineage>
        <taxon>Bacteria</taxon>
        <taxon>Pseudomonadati</taxon>
        <taxon>Pseudomonadota</taxon>
        <taxon>Alphaproteobacteria</taxon>
        <taxon>Hyphomicrobiales</taxon>
        <taxon>Nitrobacteraceae</taxon>
        <taxon>Bradyrhizobium</taxon>
    </lineage>
</organism>
<dbReference type="AlphaFoldDB" id="A0A1C3XD97"/>
<gene>
    <name evidence="2" type="ORF">GA0061099_101210</name>
</gene>
<proteinExistence type="predicted"/>
<dbReference type="Proteomes" id="UP000183174">
    <property type="component" value="Unassembled WGS sequence"/>
</dbReference>
<accession>A0A1C3XD97</accession>
<evidence type="ECO:0000313" key="3">
    <source>
        <dbReference type="Proteomes" id="UP000183174"/>
    </source>
</evidence>